<dbReference type="Proteomes" id="UP000243589">
    <property type="component" value="Unassembled WGS sequence"/>
</dbReference>
<sequence length="367" mass="39459">MSDTLAPQKRILHVLTEASSPIADTAATIIAGQLERGYRVAVASRADVFQALSAQHPQLRHIDIPARPSAFDLSAGTSAFRLHKIYRHIDVVHAHGRHAAVLAGLGLTGLPTRMHPPIIATVGRDEDDSLFGAQHSIVARTATAVLGTTERVVADYEDDVAVAERAQLVRTDDQGFPRPNVSAKKMRRRLSADDGRMVIAVPIEAKDTVELTEVVEAIVALDKTQSDRRWRVVFTGRGGVRSHLEKLSHALDYVTVAAPSDAVNVVNAADIVIASARMTGLDSDDVMNVGKATIVVGNERLARAYGPHATVANTADEIGQAIASYAGSPADRISDGFALRKRVRSGNRDHLVETLLELYAYAETLNA</sequence>
<organism evidence="1 2">
    <name type="scientific">Brevibacterium ravenspurgense</name>
    <dbReference type="NCBI Taxonomy" id="479117"/>
    <lineage>
        <taxon>Bacteria</taxon>
        <taxon>Bacillati</taxon>
        <taxon>Actinomycetota</taxon>
        <taxon>Actinomycetes</taxon>
        <taxon>Micrococcales</taxon>
        <taxon>Brevibacteriaceae</taxon>
        <taxon>Brevibacterium</taxon>
    </lineage>
</organism>
<dbReference type="Gene3D" id="3.40.50.2000">
    <property type="entry name" value="Glycogen Phosphorylase B"/>
    <property type="match status" value="2"/>
</dbReference>
<name>A0A150H786_9MICO</name>
<dbReference type="PATRIC" id="fig|479117.4.peg.915"/>
<comment type="caution">
    <text evidence="1">The sequence shown here is derived from an EMBL/GenBank/DDBJ whole genome shotgun (WGS) entry which is preliminary data.</text>
</comment>
<gene>
    <name evidence="1" type="ORF">Bravens_00915</name>
</gene>
<proteinExistence type="predicted"/>
<reference evidence="1 2" key="1">
    <citation type="submission" date="2016-01" db="EMBL/GenBank/DDBJ databases">
        <title>Use of Whole Genome Sequencing to ascertain that Brevibacterium massiliense (Roux, Raoult 2009) is a later heterotypic synonym of Brevibacterium ravenspurgense (Mages 2008).</title>
        <authorList>
            <person name="Bernier A.-M."/>
            <person name="Burdz T."/>
            <person name="Huynh C."/>
            <person name="Pachecho A.L."/>
            <person name="Wiebe D."/>
            <person name="Bonner C."/>
            <person name="Bernard K."/>
        </authorList>
    </citation>
    <scope>NUCLEOTIDE SEQUENCE [LARGE SCALE GENOMIC DNA]</scope>
    <source>
        <strain evidence="1 2">CCUG56047</strain>
    </source>
</reference>
<protein>
    <recommendedName>
        <fullName evidence="3">D-inositol 3-phosphate glycosyltransferase</fullName>
    </recommendedName>
</protein>
<evidence type="ECO:0000313" key="2">
    <source>
        <dbReference type="Proteomes" id="UP000243589"/>
    </source>
</evidence>
<dbReference type="RefSeq" id="WP_062020725.1">
    <property type="nucleotide sequence ID" value="NZ_LQQC01000010.1"/>
</dbReference>
<accession>A0A150H786</accession>
<evidence type="ECO:0008006" key="3">
    <source>
        <dbReference type="Google" id="ProtNLM"/>
    </source>
</evidence>
<evidence type="ECO:0000313" key="1">
    <source>
        <dbReference type="EMBL" id="KXZ57884.1"/>
    </source>
</evidence>
<dbReference type="EMBL" id="LQQC01000010">
    <property type="protein sequence ID" value="KXZ57884.1"/>
    <property type="molecule type" value="Genomic_DNA"/>
</dbReference>
<keyword evidence="2" id="KW-1185">Reference proteome</keyword>
<dbReference type="SUPFAM" id="SSF53756">
    <property type="entry name" value="UDP-Glycosyltransferase/glycogen phosphorylase"/>
    <property type="match status" value="1"/>
</dbReference>
<dbReference type="AlphaFoldDB" id="A0A150H786"/>